<proteinExistence type="predicted"/>
<dbReference type="AlphaFoldDB" id="A0A3R7NVP3"/>
<name>A0A3R7NVP3_9RHOB</name>
<evidence type="ECO:0000313" key="1">
    <source>
        <dbReference type="EMBL" id="RNF32926.1"/>
    </source>
</evidence>
<gene>
    <name evidence="1" type="ORF">A7A09_019120</name>
</gene>
<protein>
    <submittedName>
        <fullName evidence="1">Uncharacterized protein</fullName>
    </submittedName>
</protein>
<accession>A0A3R7NVP3</accession>
<reference evidence="1" key="1">
    <citation type="submission" date="2018-05" db="EMBL/GenBank/DDBJ databases">
        <title>Reclassification of Methylarcula marina and Methylarcula terricola as Paracoccus methylarcula sp.nov., comb.nov. and Paracoccus terricola comb.nov.</title>
        <authorList>
            <person name="Shmareva M.N."/>
            <person name="Doronina N.V."/>
            <person name="Vasilenko O.V."/>
            <person name="Tarlachkov S.V."/>
            <person name="Trotsenko Y.A."/>
        </authorList>
    </citation>
    <scope>NUCLEOTIDE SEQUENCE [LARGE SCALE GENOMIC DNA]</scope>
    <source>
        <strain evidence="1">VKM B-2159</strain>
    </source>
</reference>
<dbReference type="Proteomes" id="UP000238137">
    <property type="component" value="Unassembled WGS sequence"/>
</dbReference>
<keyword evidence="2" id="KW-1185">Reference proteome</keyword>
<comment type="caution">
    <text evidence="1">The sequence shown here is derived from an EMBL/GenBank/DDBJ whole genome shotgun (WGS) entry which is preliminary data.</text>
</comment>
<dbReference type="EMBL" id="PXNQ02000015">
    <property type="protein sequence ID" value="RNF32926.1"/>
    <property type="molecule type" value="Genomic_DNA"/>
</dbReference>
<evidence type="ECO:0000313" key="2">
    <source>
        <dbReference type="Proteomes" id="UP000238137"/>
    </source>
</evidence>
<organism evidence="1 2">
    <name type="scientific">Paracoccus methylarcula</name>
    <dbReference type="NCBI Taxonomy" id="72022"/>
    <lineage>
        <taxon>Bacteria</taxon>
        <taxon>Pseudomonadati</taxon>
        <taxon>Pseudomonadota</taxon>
        <taxon>Alphaproteobacteria</taxon>
        <taxon>Rhodobacterales</taxon>
        <taxon>Paracoccaceae</taxon>
        <taxon>Paracoccus</taxon>
    </lineage>
</organism>
<sequence length="83" mass="9379">MHLLLDIGLQLQNFVGMDPAIIIKKIEAFADETGMKESSVCQLAFSNPRYLESLRARVRRLPLELEKFEKFVAGRKPSSEDAA</sequence>